<dbReference type="OrthoDB" id="154794at82115"/>
<accession>A0A1L3LM00</accession>
<evidence type="ECO:0000313" key="1">
    <source>
        <dbReference type="EMBL" id="APG91129.1"/>
    </source>
</evidence>
<dbReference type="AlphaFoldDB" id="A0A1L3LM00"/>
<name>A0A1L3LM00_9HYPH</name>
<evidence type="ECO:0000313" key="2">
    <source>
        <dbReference type="Proteomes" id="UP000182306"/>
    </source>
</evidence>
<keyword evidence="2" id="KW-1185">Reference proteome</keyword>
<gene>
    <name evidence="1" type="ORF">SAMCFNEI73_Ch1839</name>
</gene>
<dbReference type="RefSeq" id="WP_064253675.1">
    <property type="nucleotide sequence ID" value="NZ_CP013107.1"/>
</dbReference>
<protein>
    <submittedName>
        <fullName evidence="1">Uncharacterized protein</fullName>
    </submittedName>
</protein>
<dbReference type="EMBL" id="CP013107">
    <property type="protein sequence ID" value="APG91129.1"/>
    <property type="molecule type" value="Genomic_DNA"/>
</dbReference>
<sequence>MTLEDAADAVRAYIKEKGYEGGRYRSEWLDIVDEAVTEIRVELANGPVVFGKAPVWGEQEAVE</sequence>
<dbReference type="Proteomes" id="UP000182306">
    <property type="component" value="Chromosome"/>
</dbReference>
<proteinExistence type="predicted"/>
<reference evidence="1 2" key="1">
    <citation type="submission" date="2015-10" db="EMBL/GenBank/DDBJ databases">
        <title>Genomic differences between typical nodule nitrogen-fixing rhizobial strains and those coming from bean seeds.</title>
        <authorList>
            <person name="Peralta H."/>
            <person name="Aguilar-Vera A."/>
            <person name="Diaz R."/>
            <person name="Mora Y."/>
            <person name="Martinez-Batallar G."/>
            <person name="Salazar E."/>
            <person name="Vargas-Lagunas C."/>
            <person name="Encarnacion S."/>
            <person name="Girard L."/>
            <person name="Mora J."/>
        </authorList>
    </citation>
    <scope>NUCLEOTIDE SEQUENCE [LARGE SCALE GENOMIC DNA]</scope>
    <source>
        <strain evidence="1 2">CFNEI 73</strain>
    </source>
</reference>
<organism evidence="1 2">
    <name type="scientific">Sinorhizobium americanum</name>
    <dbReference type="NCBI Taxonomy" id="194963"/>
    <lineage>
        <taxon>Bacteria</taxon>
        <taxon>Pseudomonadati</taxon>
        <taxon>Pseudomonadota</taxon>
        <taxon>Alphaproteobacteria</taxon>
        <taxon>Hyphomicrobiales</taxon>
        <taxon>Rhizobiaceae</taxon>
        <taxon>Sinorhizobium/Ensifer group</taxon>
        <taxon>Sinorhizobium</taxon>
    </lineage>
</organism>
<dbReference type="KEGG" id="same:SAMCFNEI73_Ch1839"/>
<dbReference type="STRING" id="194963.SAMCFNEI73_Ch1839"/>